<dbReference type="Proteomes" id="UP001152797">
    <property type="component" value="Unassembled WGS sequence"/>
</dbReference>
<dbReference type="EMBL" id="CAMXCT030000247">
    <property type="protein sequence ID" value="CAL4763444.1"/>
    <property type="molecule type" value="Genomic_DNA"/>
</dbReference>
<dbReference type="GO" id="GO:0008270">
    <property type="term" value="F:zinc ion binding"/>
    <property type="evidence" value="ECO:0007669"/>
    <property type="project" value="UniProtKB-KW"/>
</dbReference>
<feature type="region of interest" description="Disordered" evidence="3">
    <location>
        <begin position="685"/>
        <end position="707"/>
    </location>
</feature>
<feature type="region of interest" description="Disordered" evidence="3">
    <location>
        <begin position="1"/>
        <end position="59"/>
    </location>
</feature>
<dbReference type="GO" id="GO:0015074">
    <property type="term" value="P:DNA integration"/>
    <property type="evidence" value="ECO:0007669"/>
    <property type="project" value="InterPro"/>
</dbReference>
<dbReference type="GO" id="GO:0003676">
    <property type="term" value="F:nucleic acid binding"/>
    <property type="evidence" value="ECO:0007669"/>
    <property type="project" value="InterPro"/>
</dbReference>
<feature type="compositionally biased region" description="Basic and acidic residues" evidence="3">
    <location>
        <begin position="192"/>
        <end position="206"/>
    </location>
</feature>
<feature type="region of interest" description="Disordered" evidence="3">
    <location>
        <begin position="537"/>
        <end position="581"/>
    </location>
</feature>
<feature type="region of interest" description="Disordered" evidence="3">
    <location>
        <begin position="2137"/>
        <end position="2204"/>
    </location>
</feature>
<evidence type="ECO:0000259" key="4">
    <source>
        <dbReference type="PROSITE" id="PS50103"/>
    </source>
</evidence>
<name>A0A9P1FJE8_9DINO</name>
<feature type="zinc finger region" description="C3H1-type" evidence="1">
    <location>
        <begin position="578"/>
        <end position="606"/>
    </location>
</feature>
<reference evidence="6" key="1">
    <citation type="submission" date="2022-10" db="EMBL/GenBank/DDBJ databases">
        <authorList>
            <person name="Chen Y."/>
            <person name="Dougan E. K."/>
            <person name="Chan C."/>
            <person name="Rhodes N."/>
            <person name="Thang M."/>
        </authorList>
    </citation>
    <scope>NUCLEOTIDE SEQUENCE</scope>
</reference>
<feature type="region of interest" description="Disordered" evidence="3">
    <location>
        <begin position="623"/>
        <end position="669"/>
    </location>
</feature>
<protein>
    <submittedName>
        <fullName evidence="7">Transposon Ty5-1 protein YCL074W</fullName>
    </submittedName>
</protein>
<evidence type="ECO:0000256" key="3">
    <source>
        <dbReference type="SAM" id="MobiDB-lite"/>
    </source>
</evidence>
<dbReference type="PROSITE" id="PS50103">
    <property type="entry name" value="ZF_C3H1"/>
    <property type="match status" value="1"/>
</dbReference>
<dbReference type="SUPFAM" id="SSF53098">
    <property type="entry name" value="Ribonuclease H-like"/>
    <property type="match status" value="1"/>
</dbReference>
<keyword evidence="8" id="KW-1185">Reference proteome</keyword>
<evidence type="ECO:0000313" key="8">
    <source>
        <dbReference type="Proteomes" id="UP001152797"/>
    </source>
</evidence>
<feature type="region of interest" description="Disordered" evidence="3">
    <location>
        <begin position="2050"/>
        <end position="2109"/>
    </location>
</feature>
<evidence type="ECO:0000313" key="7">
    <source>
        <dbReference type="EMBL" id="CAL4763444.1"/>
    </source>
</evidence>
<dbReference type="InterPro" id="IPR001584">
    <property type="entry name" value="Integrase_cat-core"/>
</dbReference>
<feature type="compositionally biased region" description="Basic and acidic residues" evidence="3">
    <location>
        <begin position="216"/>
        <end position="231"/>
    </location>
</feature>
<keyword evidence="1" id="KW-0863">Zinc-finger</keyword>
<reference evidence="7 8" key="2">
    <citation type="submission" date="2024-05" db="EMBL/GenBank/DDBJ databases">
        <authorList>
            <person name="Chen Y."/>
            <person name="Shah S."/>
            <person name="Dougan E. K."/>
            <person name="Thang M."/>
            <person name="Chan C."/>
        </authorList>
    </citation>
    <scope>NUCLEOTIDE SEQUENCE [LARGE SCALE GENOMIC DNA]</scope>
</reference>
<evidence type="ECO:0000256" key="2">
    <source>
        <dbReference type="SAM" id="Coils"/>
    </source>
</evidence>
<feature type="domain" description="Integrase catalytic" evidence="5">
    <location>
        <begin position="1302"/>
        <end position="1480"/>
    </location>
</feature>
<accession>A0A9P1FJE8</accession>
<gene>
    <name evidence="6" type="ORF">C1SCF055_LOCUS4385</name>
</gene>
<feature type="compositionally biased region" description="Basic and acidic residues" evidence="3">
    <location>
        <begin position="42"/>
        <end position="59"/>
    </location>
</feature>
<evidence type="ECO:0000259" key="5">
    <source>
        <dbReference type="PROSITE" id="PS50994"/>
    </source>
</evidence>
<dbReference type="InterPro" id="IPR036397">
    <property type="entry name" value="RNaseH_sf"/>
</dbReference>
<comment type="caution">
    <text evidence="6">The sequence shown here is derived from an EMBL/GenBank/DDBJ whole genome shotgun (WGS) entry which is preliminary data.</text>
</comment>
<keyword evidence="1" id="KW-0479">Metal-binding</keyword>
<dbReference type="InterPro" id="IPR012337">
    <property type="entry name" value="RNaseH-like_sf"/>
</dbReference>
<dbReference type="Gene3D" id="3.30.420.10">
    <property type="entry name" value="Ribonuclease H-like superfamily/Ribonuclease H"/>
    <property type="match status" value="1"/>
</dbReference>
<feature type="coiled-coil region" evidence="2">
    <location>
        <begin position="151"/>
        <end position="178"/>
    </location>
</feature>
<feature type="region of interest" description="Disordered" evidence="3">
    <location>
        <begin position="1273"/>
        <end position="1344"/>
    </location>
</feature>
<feature type="compositionally biased region" description="Basic and acidic residues" evidence="3">
    <location>
        <begin position="548"/>
        <end position="581"/>
    </location>
</feature>
<feature type="compositionally biased region" description="Low complexity" evidence="3">
    <location>
        <begin position="686"/>
        <end position="701"/>
    </location>
</feature>
<sequence>MPAGSPKSLCRPSQPPVNPPEEFVQAEMKTPVPKETQVPRALQDDGSGHHPRGSLEDPIREDVVSEVLRSASPNGPNVTPGPTPPVSVQTPLFTDEQVAQLLRLHNQAPWLYGGMTMGITPQVTRPAFLPTEEDVGSQFVRSRQFQERMEAEEIRRNMEMVLEENRLLKGRLAQLESKVLDEPRFSTPESQKGVDEVQPPRKEAADPHLSGQPQKGFKEAETPTKVQEDGPRGQQGFKEAETTTEAEDGPRGQQEKAYGTDPIAQKNMEFMVLMVETMRELQKKVQEGREDAGTVKGVEVIRHGGPDLPLLPAWNPSQGPLQLGDWLLLLGPVVSDLTTTSEEWWQLMTKSTEEWYQQHMAMNPIQRLQHAATPPSSLQQERWQRLERRMSSMLLQSVTENVREELIASRRLDVFGVLTHLYLVYCPGGVMEKQTLLKSLEEPAEVTVLSEAPNALRRWMRWRSRTQEIGAIAPDPALLLKGLNRMTRRVLDAHKDLKFRVSLARSTLGVDTTPTETNVGQLATHLLAEFEQASLTEKKAGTGNNRNEAVKLKSLEAEKSEKGKGKGKDRSERSHEEESGKAKCRFFLTDQGCRKGRECSFSHELKDEKKRCYVCGSPEHFAPSCSRPKIPANGSEGSPPKPRQMKVEVEGKSSAKDSDSSSVSSQESAMKDLIDEANKVLKSLNPTSSTMTSMPVSAPTTKEADVRSEVMDRLQQQLEAMRLKPLRLQSMSSNSVLGLIDSGATHPLRPLRDSENDENYAMVEVALADGATTRLKMSPGGAMISPNSRVQPIVPMGLLAEVLNCTIDWKGGSLQVHHPQRGALPVVSSERCPQVPRQLALELIREMEDVKMGIPQQVQGFEAEVTWMKSLIESHPVLASLPGWVKERLVVSPGEWADLPVNRRLRKMMRREGFAVHMFAGESTGFTLARALQQLGAKEGWLLELDIQRGEGHDLLRDKGAYSGLLRCALEGKIKAIVRGPNCRSRSVLRHRPIEGRPDAPRPIREWGGGEYGKSDLTQAEAKILLEDDVLLWRMVFLYMVSHYVAKARGIEQEVQFSLEQPASPKAYNKEVVSFWDTKEWEALKREFGFTEETFEQGRLGGLSTKPTTFGGTLKLDVEGHQMKKGRSSGKVSDSKQLARWGPGVMSMVASALMEQVYHKTPKLRELSWSEHVMFGHIPHRRDCRVCQESQQISDQHRKIPYPLGATLSVDVAGPLKKAYDRGGGQARYMLVGAMTWRFPKGLVKMKQPPDEELEEDAPEIEVRAAEELEDAGEALGGGDPGEPPAGQAGDAESGGGDLVRRPAGPDGDAESGRGDLVRRPSGAPGHEEKEEEQPGPAIEGPDIEETELRVFRLGLPMVTKTSREVAKTTMEFVLKLKADGFHVNRIHTDQGHEFGTHFRNWARDRGIIVTRTPGDDPRGNGRAESSVKAVKCQVRKALRQAHVGAEWWPWALRYVGELNRLVRLDKKPDFPRFLQEVRVRKRSWKKSSMEVGVEKVLYLAPAPEEHGHWVVKKGDPPRLTKSILRMTTEPEDENQWLALERELMDAWTVRRRLRDKSTVKKLEGFEDPEEDRKDEVLKRNSRIVELIEEEMKKMVDDDPESVVDEMVLIGALRKMIEVPEDHEEVLQTRIISPREVSSQWHNWLPAINAEVHSLVEEKGALKILSPEEVEELKREAKEKGQKIECIPSKMVYTLKPGMDGGRKKARLVACGNFEEKKKDESTYSSGADAAAFRIMIWISARVLASLLWSLLRDQTMRDFRIHALENGQEKVLVLLQLNSEPNLWKIAVQGEEEEPTMTNGMMRGLVMSYVDDLFVTGPSYVVEAVKAKFEETWATSKPEYVGEHPVRFLGMEVKKERKAEDEREVWYVTQESYISDLLSKEHGLKERKIPISRDQSLMETTADPPTAEQIKQCQKEVGEALWLVTRTRPDLMFAVSRMGSNITKSADAVLEVSRQLKGYLLKTKEEGLKYDESPGKPIAVNAFSDASFAPIVEAMGAAESISVIIEEIYEEVEKIAWSDSQAAGLTLVADVGTKAVSANRLEALKELMGMGRSSKSSDRAGDAESGGGDLVRRPARRDGDAESGGGDLVRRPSNAHGPEEEESEKKREKAVNAIRLVIFMAMLTGAKGRSLPMREDREEIQENTQPEAGGAGGELGSGSSAEHLVRLPPGGREEHQQLSQPEGETSSSSDWSSGGPSPAEGTLERRIEEELLKIAEEEAELWHQIRQVPLPPVLIEKVEEREEEGLRFPIFRTKFGVVYHSTLTCKHLQGVRVSLPREFKWCQDCRRVALQTRGRPPPGTPVILSVEGNAAHTDKRCPWVRDAKSTPFCLTCQERERVG</sequence>
<dbReference type="PROSITE" id="PS50994">
    <property type="entry name" value="INTEGRASE"/>
    <property type="match status" value="1"/>
</dbReference>
<feature type="compositionally biased region" description="Low complexity" evidence="3">
    <location>
        <begin position="2187"/>
        <end position="2199"/>
    </location>
</feature>
<dbReference type="OrthoDB" id="444716at2759"/>
<feature type="region of interest" description="Disordered" evidence="3">
    <location>
        <begin position="179"/>
        <end position="257"/>
    </location>
</feature>
<organism evidence="6">
    <name type="scientific">Cladocopium goreaui</name>
    <dbReference type="NCBI Taxonomy" id="2562237"/>
    <lineage>
        <taxon>Eukaryota</taxon>
        <taxon>Sar</taxon>
        <taxon>Alveolata</taxon>
        <taxon>Dinophyceae</taxon>
        <taxon>Suessiales</taxon>
        <taxon>Symbiodiniaceae</taxon>
        <taxon>Cladocopium</taxon>
    </lineage>
</organism>
<feature type="compositionally biased region" description="Basic and acidic residues" evidence="3">
    <location>
        <begin position="2071"/>
        <end position="2081"/>
    </location>
</feature>
<feature type="compositionally biased region" description="Basic and acidic residues" evidence="3">
    <location>
        <begin position="645"/>
        <end position="659"/>
    </location>
</feature>
<dbReference type="InterPro" id="IPR000571">
    <property type="entry name" value="Znf_CCCH"/>
</dbReference>
<evidence type="ECO:0000256" key="1">
    <source>
        <dbReference type="PROSITE-ProRule" id="PRU00723"/>
    </source>
</evidence>
<keyword evidence="2" id="KW-0175">Coiled coil</keyword>
<dbReference type="EMBL" id="CAMXCT010000247">
    <property type="protein sequence ID" value="CAI3976132.1"/>
    <property type="molecule type" value="Genomic_DNA"/>
</dbReference>
<proteinExistence type="predicted"/>
<dbReference type="EMBL" id="CAMXCT020000247">
    <property type="protein sequence ID" value="CAL1129507.1"/>
    <property type="molecule type" value="Genomic_DNA"/>
</dbReference>
<evidence type="ECO:0000313" key="6">
    <source>
        <dbReference type="EMBL" id="CAI3976132.1"/>
    </source>
</evidence>
<keyword evidence="1" id="KW-0862">Zinc</keyword>
<feature type="domain" description="C3H1-type" evidence="4">
    <location>
        <begin position="578"/>
        <end position="606"/>
    </location>
</feature>